<dbReference type="PANTHER" id="PTHR30250">
    <property type="entry name" value="PST FAMILY PREDICTED COLANIC ACID TRANSPORTER"/>
    <property type="match status" value="1"/>
</dbReference>
<dbReference type="InterPro" id="IPR024923">
    <property type="entry name" value="PG_synth_SpoVB"/>
</dbReference>
<feature type="transmembrane region" description="Helical" evidence="6">
    <location>
        <begin position="343"/>
        <end position="362"/>
    </location>
</feature>
<feature type="transmembrane region" description="Helical" evidence="6">
    <location>
        <begin position="125"/>
        <end position="143"/>
    </location>
</feature>
<keyword evidence="3 6" id="KW-0812">Transmembrane</keyword>
<feature type="transmembrane region" description="Helical" evidence="6">
    <location>
        <begin position="271"/>
        <end position="290"/>
    </location>
</feature>
<dbReference type="CDD" id="cd13128">
    <property type="entry name" value="MATE_Wzx_like"/>
    <property type="match status" value="1"/>
</dbReference>
<evidence type="ECO:0000256" key="4">
    <source>
        <dbReference type="ARBA" id="ARBA00022989"/>
    </source>
</evidence>
<organism evidence="7 8">
    <name type="scientific">Methanobacterium formicicum</name>
    <dbReference type="NCBI Taxonomy" id="2162"/>
    <lineage>
        <taxon>Archaea</taxon>
        <taxon>Methanobacteriati</taxon>
        <taxon>Methanobacteriota</taxon>
        <taxon>Methanomada group</taxon>
        <taxon>Methanobacteria</taxon>
        <taxon>Methanobacteriales</taxon>
        <taxon>Methanobacteriaceae</taxon>
        <taxon>Methanobacterium</taxon>
    </lineage>
</organism>
<feature type="transmembrane region" description="Helical" evidence="6">
    <location>
        <begin position="477"/>
        <end position="501"/>
    </location>
</feature>
<dbReference type="GO" id="GO:0005886">
    <property type="term" value="C:plasma membrane"/>
    <property type="evidence" value="ECO:0007669"/>
    <property type="project" value="UniProtKB-SubCell"/>
</dbReference>
<feature type="transmembrane region" description="Helical" evidence="6">
    <location>
        <begin position="86"/>
        <end position="105"/>
    </location>
</feature>
<feature type="transmembrane region" description="Helical" evidence="6">
    <location>
        <begin position="435"/>
        <end position="457"/>
    </location>
</feature>
<keyword evidence="5 6" id="KW-0472">Membrane</keyword>
<evidence type="ECO:0000256" key="6">
    <source>
        <dbReference type="SAM" id="Phobius"/>
    </source>
</evidence>
<keyword evidence="2" id="KW-1003">Cell membrane</keyword>
<dbReference type="KEGG" id="mfc:BRM9_1512"/>
<dbReference type="STRING" id="2162.BRM9_1512"/>
<keyword evidence="4 6" id="KW-1133">Transmembrane helix</keyword>
<protein>
    <submittedName>
        <fullName evidence="7">Polysaccharide biosynthesis protein</fullName>
    </submittedName>
</protein>
<dbReference type="OrthoDB" id="19148at2157"/>
<dbReference type="Pfam" id="PF01943">
    <property type="entry name" value="Polysacc_synt"/>
    <property type="match status" value="1"/>
</dbReference>
<feature type="transmembrane region" description="Helical" evidence="6">
    <location>
        <begin position="220"/>
        <end position="239"/>
    </location>
</feature>
<dbReference type="EMBL" id="CP006933">
    <property type="protein sequence ID" value="AIS32326.1"/>
    <property type="molecule type" value="Genomic_DNA"/>
</dbReference>
<sequence length="535" mass="57599">MSSKIARGSLIMLIGYFIFRVGGYLYRFATAYLLGPAGFGILNLALPTQSILIQIASGGMPPAIAKHVSEYSAKGDEEMVKQVIHTSLKIVIVLGLFFSLVIFLMADPLANLYFHKPEAALPLKLVALITPFSVIVGVFRGAFQGVFQMGNIVITKAFEQIFMISSAIILIWVGFQVAGAVIGTAIGFLFSALAGYYLYRRGLGKRLKNVKLSFTLKQELSLAKVLIIFAFPVLVTGLAETALFDAIGNYIVGAYLASEQLGFYGAATPVARLPLIISMAVATAVLPATAEAMGLENRHVLKSYVNQSYRYVSLLVVPMCVGTFIFATPIMKLLYVNSAYMNGAMALQILSVGMLFFTIYTVSSSIAQGLGKPYLPMVILVAGVILDVALSMYLVPIYGITGAAAATAITALFIMTTIVWKTLQVADVKLEYKDLCRIVLAAGIMGAVLLLIPQNLLISPAISGAAPFSYITFFSKYVAFALVMVLAALVYMVALILVGGLKKSDINALRKLSSKTGPLKGKLNIIISYMERFAH</sequence>
<evidence type="ECO:0000256" key="5">
    <source>
        <dbReference type="ARBA" id="ARBA00023136"/>
    </source>
</evidence>
<feature type="transmembrane region" description="Helical" evidence="6">
    <location>
        <begin position="400"/>
        <end position="423"/>
    </location>
</feature>
<evidence type="ECO:0000256" key="3">
    <source>
        <dbReference type="ARBA" id="ARBA00022692"/>
    </source>
</evidence>
<dbReference type="InterPro" id="IPR050833">
    <property type="entry name" value="Poly_Biosynth_Transport"/>
</dbReference>
<feature type="transmembrane region" description="Helical" evidence="6">
    <location>
        <begin position="181"/>
        <end position="199"/>
    </location>
</feature>
<feature type="transmembrane region" description="Helical" evidence="6">
    <location>
        <begin position="311"/>
        <end position="331"/>
    </location>
</feature>
<feature type="transmembrane region" description="Helical" evidence="6">
    <location>
        <begin position="155"/>
        <end position="175"/>
    </location>
</feature>
<feature type="transmembrane region" description="Helical" evidence="6">
    <location>
        <begin position="9"/>
        <end position="29"/>
    </location>
</feature>
<dbReference type="InterPro" id="IPR002797">
    <property type="entry name" value="Polysacc_synth"/>
</dbReference>
<evidence type="ECO:0000313" key="7">
    <source>
        <dbReference type="EMBL" id="AIS32326.1"/>
    </source>
</evidence>
<evidence type="ECO:0000313" key="8">
    <source>
        <dbReference type="Proteomes" id="UP000029661"/>
    </source>
</evidence>
<comment type="subcellular location">
    <subcellularLocation>
        <location evidence="1">Cell membrane</location>
        <topology evidence="1">Multi-pass membrane protein</topology>
    </subcellularLocation>
</comment>
<proteinExistence type="predicted"/>
<reference evidence="7 8" key="1">
    <citation type="submission" date="2013-12" db="EMBL/GenBank/DDBJ databases">
        <title>The complete genome sequence of Methanobacterium sp. BRM9.</title>
        <authorList>
            <consortium name="Pastoral Greenhouse Gas Research Consortium"/>
            <person name="Kelly W.J."/>
            <person name="Leahy S.C."/>
            <person name="Perry R."/>
            <person name="Li D."/>
            <person name="Altermann E."/>
            <person name="Lambie S.C."/>
            <person name="Attwood G.T."/>
        </authorList>
    </citation>
    <scope>NUCLEOTIDE SEQUENCE [LARGE SCALE GENOMIC DNA]</scope>
    <source>
        <strain evidence="7 8">BRM9</strain>
    </source>
</reference>
<name>A0A089ZBZ0_METFO</name>
<dbReference type="RefSeq" id="WP_048085325.1">
    <property type="nucleotide sequence ID" value="NZ_CP006933.1"/>
</dbReference>
<feature type="transmembrane region" description="Helical" evidence="6">
    <location>
        <begin position="374"/>
        <end position="394"/>
    </location>
</feature>
<dbReference type="PIRSF" id="PIRSF038958">
    <property type="entry name" value="PG_synth_SpoVB"/>
    <property type="match status" value="1"/>
</dbReference>
<evidence type="ECO:0000256" key="1">
    <source>
        <dbReference type="ARBA" id="ARBA00004651"/>
    </source>
</evidence>
<dbReference type="GeneID" id="24792678"/>
<evidence type="ECO:0000256" key="2">
    <source>
        <dbReference type="ARBA" id="ARBA00022475"/>
    </source>
</evidence>
<gene>
    <name evidence="7" type="ORF">BRM9_1512</name>
</gene>
<dbReference type="PANTHER" id="PTHR30250:SF21">
    <property type="entry name" value="LIPID II FLIPPASE MURJ"/>
    <property type="match status" value="1"/>
</dbReference>
<dbReference type="Proteomes" id="UP000029661">
    <property type="component" value="Chromosome"/>
</dbReference>
<dbReference type="AlphaFoldDB" id="A0A089ZBZ0"/>
<accession>A0A089ZBZ0</accession>